<dbReference type="PANTHER" id="PTHR10516">
    <property type="entry name" value="PEPTIDYL-PROLYL CIS-TRANS ISOMERASE"/>
    <property type="match status" value="1"/>
</dbReference>
<dbReference type="Gene3D" id="2.60.40.790">
    <property type="match status" value="1"/>
</dbReference>
<dbReference type="InterPro" id="IPR046357">
    <property type="entry name" value="PPIase_dom_sf"/>
</dbReference>
<accession>A0AB34JX02</accession>
<evidence type="ECO:0000313" key="10">
    <source>
        <dbReference type="EMBL" id="KAL1525190.1"/>
    </source>
</evidence>
<dbReference type="GO" id="GO:0005737">
    <property type="term" value="C:cytoplasm"/>
    <property type="evidence" value="ECO:0007669"/>
    <property type="project" value="TreeGrafter"/>
</dbReference>
<keyword evidence="11" id="KW-1185">Reference proteome</keyword>
<dbReference type="AlphaFoldDB" id="A0AB34JX02"/>
<dbReference type="EC" id="5.2.1.8" evidence="2 5"/>
<dbReference type="EMBL" id="JBGBPQ010000004">
    <property type="protein sequence ID" value="KAL1525190.1"/>
    <property type="molecule type" value="Genomic_DNA"/>
</dbReference>
<evidence type="ECO:0000256" key="2">
    <source>
        <dbReference type="ARBA" id="ARBA00013194"/>
    </source>
</evidence>
<sequence>MPAVWLPVLTAFLPFQLTDIPLSIGQGTVATQSSAARCRTARRALLMESGGADGSMASGAVDLSGDGGCWKRTLRSPLPHAKKVDVGSVAAVHFTASLSDGSLLRDSRTDAPLEIRVGAEPSDAVLAWDLALPNMSVGEVVQLICQPNYAYGDAGAPPLIPPNADMVFELEVVSVRNLRDSHNPEEVDFLAKYNELVERRAQRKQSTRNLDTPPVAKTDDLPLAKTVPEERASLEQPAMGERLPEERSSGSEARVSGKPTGQAWVPERVEIHGEHPSGYFWRENDEWMEVTFTLPPEALKTNVECSIKRASIRLSYGSEKPLLDGELAGRVDIDGSTWSFESGDASDASPAVVLTFAKQERGLWGYVLLEERIQAQKDAGEPLKDGPMDGSEPMASSLQRPGVDWG</sequence>
<feature type="region of interest" description="Disordered" evidence="6">
    <location>
        <begin position="200"/>
        <end position="261"/>
    </location>
</feature>
<evidence type="ECO:0000256" key="5">
    <source>
        <dbReference type="PROSITE-ProRule" id="PRU00277"/>
    </source>
</evidence>
<feature type="signal peptide" evidence="7">
    <location>
        <begin position="1"/>
        <end position="18"/>
    </location>
</feature>
<evidence type="ECO:0000256" key="4">
    <source>
        <dbReference type="ARBA" id="ARBA00023235"/>
    </source>
</evidence>
<dbReference type="PROSITE" id="PS51203">
    <property type="entry name" value="CS"/>
    <property type="match status" value="1"/>
</dbReference>
<keyword evidence="4 5" id="KW-0413">Isomerase</keyword>
<evidence type="ECO:0000256" key="7">
    <source>
        <dbReference type="SAM" id="SignalP"/>
    </source>
</evidence>
<feature type="domain" description="CS" evidence="9">
    <location>
        <begin position="274"/>
        <end position="368"/>
    </location>
</feature>
<dbReference type="InterPro" id="IPR001179">
    <property type="entry name" value="PPIase_FKBP_dom"/>
</dbReference>
<dbReference type="PANTHER" id="PTHR10516:SF412">
    <property type="entry name" value="PEPTIDYL-PROLYL CIS-TRANS ISOMERASE FKBP20-1"/>
    <property type="match status" value="1"/>
</dbReference>
<dbReference type="CDD" id="cd06467">
    <property type="entry name" value="p23_NUDC_like"/>
    <property type="match status" value="1"/>
</dbReference>
<gene>
    <name evidence="10" type="ORF">AB1Y20_020060</name>
</gene>
<dbReference type="SUPFAM" id="SSF49764">
    <property type="entry name" value="HSP20-like chaperones"/>
    <property type="match status" value="1"/>
</dbReference>
<evidence type="ECO:0000256" key="1">
    <source>
        <dbReference type="ARBA" id="ARBA00000971"/>
    </source>
</evidence>
<dbReference type="PROSITE" id="PS50059">
    <property type="entry name" value="FKBP_PPIASE"/>
    <property type="match status" value="1"/>
</dbReference>
<dbReference type="Gene3D" id="3.10.50.40">
    <property type="match status" value="1"/>
</dbReference>
<evidence type="ECO:0000259" key="8">
    <source>
        <dbReference type="PROSITE" id="PS50059"/>
    </source>
</evidence>
<organism evidence="10 11">
    <name type="scientific">Prymnesium parvum</name>
    <name type="common">Toxic golden alga</name>
    <dbReference type="NCBI Taxonomy" id="97485"/>
    <lineage>
        <taxon>Eukaryota</taxon>
        <taxon>Haptista</taxon>
        <taxon>Haptophyta</taxon>
        <taxon>Prymnesiophyceae</taxon>
        <taxon>Prymnesiales</taxon>
        <taxon>Prymnesiaceae</taxon>
        <taxon>Prymnesium</taxon>
    </lineage>
</organism>
<feature type="compositionally biased region" description="Basic and acidic residues" evidence="6">
    <location>
        <begin position="378"/>
        <end position="387"/>
    </location>
</feature>
<feature type="region of interest" description="Disordered" evidence="6">
    <location>
        <begin position="378"/>
        <end position="406"/>
    </location>
</feature>
<evidence type="ECO:0000256" key="3">
    <source>
        <dbReference type="ARBA" id="ARBA00023110"/>
    </source>
</evidence>
<dbReference type="InterPro" id="IPR050689">
    <property type="entry name" value="FKBP-type_PPIase"/>
</dbReference>
<evidence type="ECO:0000313" key="11">
    <source>
        <dbReference type="Proteomes" id="UP001515480"/>
    </source>
</evidence>
<dbReference type="Pfam" id="PF04969">
    <property type="entry name" value="CS"/>
    <property type="match status" value="1"/>
</dbReference>
<feature type="domain" description="PPIase FKBP-type" evidence="8">
    <location>
        <begin position="87"/>
        <end position="176"/>
    </location>
</feature>
<dbReference type="InterPro" id="IPR008978">
    <property type="entry name" value="HSP20-like_chaperone"/>
</dbReference>
<evidence type="ECO:0000256" key="6">
    <source>
        <dbReference type="SAM" id="MobiDB-lite"/>
    </source>
</evidence>
<keyword evidence="7" id="KW-0732">Signal</keyword>
<dbReference type="Proteomes" id="UP001515480">
    <property type="component" value="Unassembled WGS sequence"/>
</dbReference>
<dbReference type="Pfam" id="PF00254">
    <property type="entry name" value="FKBP_C"/>
    <property type="match status" value="1"/>
</dbReference>
<name>A0AB34JX02_PRYPA</name>
<reference evidence="10 11" key="1">
    <citation type="journal article" date="2024" name="Science">
        <title>Giant polyketide synthase enzymes in the biosynthesis of giant marine polyether toxins.</title>
        <authorList>
            <person name="Fallon T.R."/>
            <person name="Shende V.V."/>
            <person name="Wierzbicki I.H."/>
            <person name="Pendleton A.L."/>
            <person name="Watervoot N.F."/>
            <person name="Auber R.P."/>
            <person name="Gonzalez D.J."/>
            <person name="Wisecaver J.H."/>
            <person name="Moore B.S."/>
        </authorList>
    </citation>
    <scope>NUCLEOTIDE SEQUENCE [LARGE SCALE GENOMIC DNA]</scope>
    <source>
        <strain evidence="10 11">12B1</strain>
    </source>
</reference>
<dbReference type="GO" id="GO:0003755">
    <property type="term" value="F:peptidyl-prolyl cis-trans isomerase activity"/>
    <property type="evidence" value="ECO:0007669"/>
    <property type="project" value="UniProtKB-KW"/>
</dbReference>
<comment type="caution">
    <text evidence="10">The sequence shown here is derived from an EMBL/GenBank/DDBJ whole genome shotgun (WGS) entry which is preliminary data.</text>
</comment>
<feature type="compositionally biased region" description="Basic and acidic residues" evidence="6">
    <location>
        <begin position="217"/>
        <end position="233"/>
    </location>
</feature>
<evidence type="ECO:0000259" key="9">
    <source>
        <dbReference type="PROSITE" id="PS51203"/>
    </source>
</evidence>
<comment type="catalytic activity">
    <reaction evidence="1 5">
        <text>[protein]-peptidylproline (omega=180) = [protein]-peptidylproline (omega=0)</text>
        <dbReference type="Rhea" id="RHEA:16237"/>
        <dbReference type="Rhea" id="RHEA-COMP:10747"/>
        <dbReference type="Rhea" id="RHEA-COMP:10748"/>
        <dbReference type="ChEBI" id="CHEBI:83833"/>
        <dbReference type="ChEBI" id="CHEBI:83834"/>
        <dbReference type="EC" id="5.2.1.8"/>
    </reaction>
</comment>
<dbReference type="SUPFAM" id="SSF54534">
    <property type="entry name" value="FKBP-like"/>
    <property type="match status" value="1"/>
</dbReference>
<keyword evidence="3 5" id="KW-0697">Rotamase</keyword>
<dbReference type="InterPro" id="IPR007052">
    <property type="entry name" value="CS_dom"/>
</dbReference>
<proteinExistence type="predicted"/>
<feature type="chain" id="PRO_5044250902" description="peptidylprolyl isomerase" evidence="7">
    <location>
        <begin position="19"/>
        <end position="406"/>
    </location>
</feature>
<protein>
    <recommendedName>
        <fullName evidence="2 5">peptidylprolyl isomerase</fullName>
        <ecNumber evidence="2 5">5.2.1.8</ecNumber>
    </recommendedName>
</protein>